<reference evidence="2 3" key="1">
    <citation type="journal article" date="2016" name="BMC Genomics">
        <title>Comparative genomics reveals Cyclospora cayetanensis possesses coccidia-like metabolism and invasion components but unique surface antigens.</title>
        <authorList>
            <person name="Liu S."/>
            <person name="Wang L."/>
            <person name="Zheng H."/>
            <person name="Xu Z."/>
            <person name="Roellig D.M."/>
            <person name="Li N."/>
            <person name="Frace M.A."/>
            <person name="Tang K."/>
            <person name="Arrowood M.J."/>
            <person name="Moss D.M."/>
            <person name="Zhang L."/>
            <person name="Feng Y."/>
            <person name="Xiao L."/>
        </authorList>
    </citation>
    <scope>NUCLEOTIDE SEQUENCE [LARGE SCALE GENOMIC DNA]</scope>
    <source>
        <strain evidence="2 3">CHN_HEN01</strain>
    </source>
</reference>
<evidence type="ECO:0000256" key="1">
    <source>
        <dbReference type="SAM" id="MobiDB-lite"/>
    </source>
</evidence>
<name>A0A1D3D4P3_9EIME</name>
<comment type="caution">
    <text evidence="2">The sequence shown here is derived from an EMBL/GenBank/DDBJ whole genome shotgun (WGS) entry which is preliminary data.</text>
</comment>
<dbReference type="InParanoid" id="A0A1D3D4P3"/>
<accession>A0A1D3D4P3</accession>
<feature type="region of interest" description="Disordered" evidence="1">
    <location>
        <begin position="1"/>
        <end position="26"/>
    </location>
</feature>
<feature type="compositionally biased region" description="Basic and acidic residues" evidence="1">
    <location>
        <begin position="1"/>
        <end position="19"/>
    </location>
</feature>
<gene>
    <name evidence="2" type="ORF">cyc_02274</name>
</gene>
<evidence type="ECO:0000313" key="2">
    <source>
        <dbReference type="EMBL" id="OEH78404.1"/>
    </source>
</evidence>
<evidence type="ECO:0000313" key="3">
    <source>
        <dbReference type="Proteomes" id="UP000095192"/>
    </source>
</evidence>
<dbReference type="VEuPathDB" id="ToxoDB:cyc_02274"/>
<keyword evidence="3" id="KW-1185">Reference proteome</keyword>
<dbReference type="AlphaFoldDB" id="A0A1D3D4P3"/>
<dbReference type="EMBL" id="JROU02000749">
    <property type="protein sequence ID" value="OEH78404.1"/>
    <property type="molecule type" value="Genomic_DNA"/>
</dbReference>
<organism evidence="2 3">
    <name type="scientific">Cyclospora cayetanensis</name>
    <dbReference type="NCBI Taxonomy" id="88456"/>
    <lineage>
        <taxon>Eukaryota</taxon>
        <taxon>Sar</taxon>
        <taxon>Alveolata</taxon>
        <taxon>Apicomplexa</taxon>
        <taxon>Conoidasida</taxon>
        <taxon>Coccidia</taxon>
        <taxon>Eucoccidiorida</taxon>
        <taxon>Eimeriorina</taxon>
        <taxon>Eimeriidae</taxon>
        <taxon>Cyclospora</taxon>
    </lineage>
</organism>
<proteinExistence type="predicted"/>
<dbReference type="Proteomes" id="UP000095192">
    <property type="component" value="Unassembled WGS sequence"/>
</dbReference>
<sequence>MGGRREGGGERLRRARESRMSAPSPRPCAPLACCALPAEYEATAKEDSRAVQFTCGNGREIRCSSDKRSARAADNAQLRCRTVFRTVLLHAHAAARYERLKAAAAACER</sequence>
<protein>
    <submittedName>
        <fullName evidence="2">Uncharacterized protein</fullName>
    </submittedName>
</protein>